<proteinExistence type="predicted"/>
<evidence type="ECO:0000313" key="2">
    <source>
        <dbReference type="Proteomes" id="UP000004550"/>
    </source>
</evidence>
<organism evidence="1 2">
    <name type="scientific">Sphingobium indicum (strain DSM 16412 / CCM 7286 / MTCC 6364 / B90A)</name>
    <dbReference type="NCBI Taxonomy" id="861109"/>
    <lineage>
        <taxon>Bacteria</taxon>
        <taxon>Pseudomonadati</taxon>
        <taxon>Pseudomonadota</taxon>
        <taxon>Alphaproteobacteria</taxon>
        <taxon>Sphingomonadales</taxon>
        <taxon>Sphingomonadaceae</taxon>
        <taxon>Sphingobium</taxon>
    </lineage>
</organism>
<dbReference type="Proteomes" id="UP000004550">
    <property type="component" value="Chromosome"/>
</dbReference>
<accession>A0A1L5BT29</accession>
<sequence length="166" mass="18907">MQSPGLENAAVEIIMRVRTTDGEGTLAVPIMHPLHCLQSRIANVVTLHRKQDVARRQLEAAPIVLREYVAEMLDIGLHREATSTLEGLFKYLRSDVAGKQAHKVMTNDPARILDHFADDARIDGRYRENNLASMRRTLATRRSAWGRMRALMDFRRRTGKADEDMN</sequence>
<dbReference type="AlphaFoldDB" id="A0A1L5BT29"/>
<name>A0A1L5BT29_SPHIB</name>
<protein>
    <submittedName>
        <fullName evidence="1">Uncharacterized protein</fullName>
    </submittedName>
</protein>
<gene>
    <name evidence="1" type="ORF">SIDU_16715</name>
</gene>
<evidence type="ECO:0000313" key="1">
    <source>
        <dbReference type="EMBL" id="APL96018.1"/>
    </source>
</evidence>
<reference evidence="1 2" key="1">
    <citation type="journal article" date="2012" name="J. Bacteriol.">
        <title>Genome sequence of Sphingobium indicum B90A, a hexachlorocyclohexane-degrading bacterium.</title>
        <authorList>
            <person name="Anand S."/>
            <person name="Sangwan N."/>
            <person name="Lata P."/>
            <person name="Kaur J."/>
            <person name="Dua A."/>
            <person name="Singh A.K."/>
            <person name="Verma M."/>
            <person name="Kaur J."/>
            <person name="Khurana J.P."/>
            <person name="Khurana P."/>
            <person name="Mathur S."/>
            <person name="Lal R."/>
        </authorList>
    </citation>
    <scope>NUCLEOTIDE SEQUENCE [LARGE SCALE GENOMIC DNA]</scope>
    <source>
        <strain evidence="2">DSM 16412 / CCM 7286 / MTCC 6364 / B90A</strain>
    </source>
</reference>
<dbReference type="KEGG" id="sinb:SIDU_16715"/>
<dbReference type="EMBL" id="CP013070">
    <property type="protein sequence ID" value="APL96018.1"/>
    <property type="molecule type" value="Genomic_DNA"/>
</dbReference>